<evidence type="ECO:0000259" key="2">
    <source>
        <dbReference type="Pfam" id="PF24042"/>
    </source>
</evidence>
<evidence type="ECO:0000313" key="4">
    <source>
        <dbReference type="Proteomes" id="UP000199114"/>
    </source>
</evidence>
<reference evidence="4" key="1">
    <citation type="submission" date="2016-10" db="EMBL/GenBank/DDBJ databases">
        <authorList>
            <person name="Varghese N."/>
            <person name="Submissions S."/>
        </authorList>
    </citation>
    <scope>NUCLEOTIDE SEQUENCE [LARGE SCALE GENOMIC DNA]</scope>
    <source>
        <strain evidence="4">DSM 25055</strain>
    </source>
</reference>
<dbReference type="Proteomes" id="UP000199114">
    <property type="component" value="Unassembled WGS sequence"/>
</dbReference>
<protein>
    <submittedName>
        <fullName evidence="3">Helix-turn-helix domain-containing protein</fullName>
    </submittedName>
</protein>
<dbReference type="InterPro" id="IPR055771">
    <property type="entry name" value="DUF7347"/>
</dbReference>
<dbReference type="Pfam" id="PF24038">
    <property type="entry name" value="DUF7347"/>
    <property type="match status" value="1"/>
</dbReference>
<gene>
    <name evidence="3" type="ORF">SAMN04489841_3807</name>
</gene>
<dbReference type="AlphaFoldDB" id="A0A1H9NZP3"/>
<evidence type="ECO:0000259" key="1">
    <source>
        <dbReference type="Pfam" id="PF24038"/>
    </source>
</evidence>
<keyword evidence="4" id="KW-1185">Reference proteome</keyword>
<dbReference type="Gene3D" id="1.10.10.10">
    <property type="entry name" value="Winged helix-like DNA-binding domain superfamily/Winged helix DNA-binding domain"/>
    <property type="match status" value="1"/>
</dbReference>
<dbReference type="InterPro" id="IPR011991">
    <property type="entry name" value="ArsR-like_HTH"/>
</dbReference>
<accession>A0A1H9NZP3</accession>
<dbReference type="Pfam" id="PF24042">
    <property type="entry name" value="DUF7351"/>
    <property type="match status" value="1"/>
</dbReference>
<feature type="domain" description="DUF7351" evidence="2">
    <location>
        <begin position="108"/>
        <end position="280"/>
    </location>
</feature>
<dbReference type="InterPro" id="IPR055775">
    <property type="entry name" value="DUF7351"/>
</dbReference>
<sequence length="287" mass="31982">MTDDRAEHPPMREAFSLLGHEIRLEILAALIDEWVAAYTEPCTYAELMDAVDMQDSGKFNYHLGKLRGIYVEKVDDGYVPTAATTALYRTVLAYQPNQDIDRTRFTVDSACPSCGSEPVGTYERGFLSVDCDSCAEWVGFSYPFPKHGFENRSDDDAVRVAHRRCKHHVQLAHSGQCPFCAGPTTSQIRADALEEGNEPTVTIDCDSCSFRVGPRILFLLLLDPSATTALTDIGIDIDQYEWELPDPRIRIVSSNPLRVRVEIDGEERTAAIVIDESLDVCSVVIDQ</sequence>
<name>A0A1H9NZP3_9EURY</name>
<dbReference type="CDD" id="cd00090">
    <property type="entry name" value="HTH_ARSR"/>
    <property type="match status" value="1"/>
</dbReference>
<proteinExistence type="predicted"/>
<dbReference type="EMBL" id="FOFD01000005">
    <property type="protein sequence ID" value="SER41412.1"/>
    <property type="molecule type" value="Genomic_DNA"/>
</dbReference>
<feature type="domain" description="DUF7347" evidence="1">
    <location>
        <begin position="12"/>
        <end position="91"/>
    </location>
</feature>
<evidence type="ECO:0000313" key="3">
    <source>
        <dbReference type="EMBL" id="SER41412.1"/>
    </source>
</evidence>
<organism evidence="3 4">
    <name type="scientific">Natrinema salaciae</name>
    <dbReference type="NCBI Taxonomy" id="1186196"/>
    <lineage>
        <taxon>Archaea</taxon>
        <taxon>Methanobacteriati</taxon>
        <taxon>Methanobacteriota</taxon>
        <taxon>Stenosarchaea group</taxon>
        <taxon>Halobacteria</taxon>
        <taxon>Halobacteriales</taxon>
        <taxon>Natrialbaceae</taxon>
        <taxon>Natrinema</taxon>
    </lineage>
</organism>
<dbReference type="InterPro" id="IPR036388">
    <property type="entry name" value="WH-like_DNA-bd_sf"/>
</dbReference>